<proteinExistence type="predicted"/>
<keyword evidence="1" id="KW-0175">Coiled coil</keyword>
<reference evidence="2 3" key="1">
    <citation type="submission" date="2022-11" db="EMBL/GenBank/DDBJ databases">
        <title>Viruses from the air-sea interface of a natural surface slick.</title>
        <authorList>
            <person name="Rahlff J."/>
            <person name="Holmfeldt K."/>
        </authorList>
    </citation>
    <scope>NUCLEOTIDE SEQUENCE [LARGE SCALE GENOMIC DNA]</scope>
    <source>
        <strain evidence="2 3">SMS4</strain>
    </source>
</reference>
<dbReference type="Proteomes" id="UP001231109">
    <property type="component" value="Unassembled WGS sequence"/>
</dbReference>
<name>A0ABT9I4W5_9GAMM</name>
<gene>
    <name evidence="2" type="ORF">ORJ04_21025</name>
</gene>
<protein>
    <submittedName>
        <fullName evidence="2">Uncharacterized protein</fullName>
    </submittedName>
</protein>
<comment type="caution">
    <text evidence="2">The sequence shown here is derived from an EMBL/GenBank/DDBJ whole genome shotgun (WGS) entry which is preliminary data.</text>
</comment>
<dbReference type="EMBL" id="JAPJDZ010000160">
    <property type="protein sequence ID" value="MDP5138434.1"/>
    <property type="molecule type" value="Genomic_DNA"/>
</dbReference>
<feature type="coiled-coil region" evidence="1">
    <location>
        <begin position="176"/>
        <end position="210"/>
    </location>
</feature>
<organism evidence="2 3">
    <name type="scientific">Rheinheimera baltica</name>
    <dbReference type="NCBI Taxonomy" id="67576"/>
    <lineage>
        <taxon>Bacteria</taxon>
        <taxon>Pseudomonadati</taxon>
        <taxon>Pseudomonadota</taxon>
        <taxon>Gammaproteobacteria</taxon>
        <taxon>Chromatiales</taxon>
        <taxon>Chromatiaceae</taxon>
        <taxon>Rheinheimera</taxon>
    </lineage>
</organism>
<keyword evidence="3" id="KW-1185">Reference proteome</keyword>
<feature type="coiled-coil region" evidence="1">
    <location>
        <begin position="235"/>
        <end position="315"/>
    </location>
</feature>
<sequence length="448" mass="50975">MTDIFFLGCDDGWKLLRQAASPQLADKYYLINTPYNTLDNSLASGDQVVVLYSLPQNMVARHIGQLSLSEALELWQRSVQALLQTQRKHRRQLKLICFEDALQNGLLEADSPKLKTLLAGITPPKTPSLLALISEMAIQQNHELKQLTDLLFASSLATKIHSHNYACNWLEEYEQLKSKQLAAASLERQLGELQQELTKVLNENKVIKRSSSILEAEVKSLRDQSAKQIQITENYEQLQLQLLQVQAELEQYYVLYKQQQQSLKQCEEQSIEAQRQATARQNSQSLLQKQAERELMRAQGEIERLRRQLAGVSLTGHQAIAELKTVKNSTMWKALAPVRKLTSTTKKKQLQLQKDISLIRSCALFDQKWYMQNYPDVEQSGADAIEHYLQYGAKEGRAPGPDFDGNWYLSHYPDIGASGINPLIHYIKFGQLEGRQTSPKLLQLIKGS</sequence>
<evidence type="ECO:0000313" key="3">
    <source>
        <dbReference type="Proteomes" id="UP001231109"/>
    </source>
</evidence>
<accession>A0ABT9I4W5</accession>
<evidence type="ECO:0000256" key="1">
    <source>
        <dbReference type="SAM" id="Coils"/>
    </source>
</evidence>
<evidence type="ECO:0000313" key="2">
    <source>
        <dbReference type="EMBL" id="MDP5138434.1"/>
    </source>
</evidence>
<dbReference type="RefSeq" id="WP_305977559.1">
    <property type="nucleotide sequence ID" value="NZ_JAPJDZ010000160.1"/>
</dbReference>